<dbReference type="RefSeq" id="WP_173230295.1">
    <property type="nucleotide sequence ID" value="NZ_CP053941.1"/>
</dbReference>
<dbReference type="AlphaFoldDB" id="A0A7D4D424"/>
<name>A0A7D4D424_9EURY</name>
<dbReference type="EMBL" id="CP053941">
    <property type="protein sequence ID" value="QKG93522.1"/>
    <property type="molecule type" value="Genomic_DNA"/>
</dbReference>
<sequence length="320" mass="35084">MKLSIGLFVIWNSISKDMLSEIDTTSLPTIFARHKLGSGVQSLWDSEQIAINWGDTPSANPDDYQDRGATEIGKLNDVASGGAIVGAAYRSVHKNKMLVGVIPPGSEINILFIHEDDILRSESVEPGSSIEYPEGLPKECTVHKAVQVKDCVTVTRQEQPLLFDNGVRPPFWSICDWDGGEDQLRAIIRGELPPYDVGSLTTDQLEIVCEEYLRIVDDSYHRTAGIGGTTSDVDIIGASGDDLVWAQVTQGGTEKVERKIEKLGDYTDEEARVIMFAPASSRPATMDENITFIPVEGVFETVNLNETGTLLLSRLLGRMD</sequence>
<dbReference type="GeneID" id="55595705"/>
<evidence type="ECO:0000313" key="1">
    <source>
        <dbReference type="EMBL" id="QKG93522.1"/>
    </source>
</evidence>
<accession>A0A7D4D424</accession>
<reference evidence="1 2" key="1">
    <citation type="submission" date="2020-05" db="EMBL/GenBank/DDBJ databases">
        <title>Halorubrum RHB-C sp.nov., an extremely halophilic archaeon isolated from solar salt farm.</title>
        <authorList>
            <person name="Ho H."/>
            <person name="Danganan R.E."/>
            <person name="Dedeles G.R."/>
            <person name="Kim S.-G."/>
        </authorList>
    </citation>
    <scope>NUCLEOTIDE SEQUENCE [LARGE SCALE GENOMIC DNA]</scope>
    <source>
        <strain evidence="1 2">RHB-C</strain>
    </source>
</reference>
<gene>
    <name evidence="1" type="ORF">HPS36_11845</name>
</gene>
<organism evidence="1 2">
    <name type="scientific">Halorubrum salinarum</name>
    <dbReference type="NCBI Taxonomy" id="2739057"/>
    <lineage>
        <taxon>Archaea</taxon>
        <taxon>Methanobacteriati</taxon>
        <taxon>Methanobacteriota</taxon>
        <taxon>Stenosarchaea group</taxon>
        <taxon>Halobacteria</taxon>
        <taxon>Halobacteriales</taxon>
        <taxon>Haloferacaceae</taxon>
        <taxon>Halorubrum</taxon>
    </lineage>
</organism>
<keyword evidence="2" id="KW-1185">Reference proteome</keyword>
<dbReference type="Proteomes" id="UP000505020">
    <property type="component" value="Chromosome"/>
</dbReference>
<dbReference type="KEGG" id="hsai:HPS36_11845"/>
<proteinExistence type="predicted"/>
<evidence type="ECO:0000313" key="2">
    <source>
        <dbReference type="Proteomes" id="UP000505020"/>
    </source>
</evidence>
<protein>
    <submittedName>
        <fullName evidence="1">Uncharacterized protein</fullName>
    </submittedName>
</protein>